<feature type="domain" description="3-dehydroquinate synthase N-terminal" evidence="9">
    <location>
        <begin position="55"/>
        <end position="167"/>
    </location>
</feature>
<dbReference type="PIRSF" id="PIRSF001455">
    <property type="entry name" value="DHQ_synth"/>
    <property type="match status" value="1"/>
</dbReference>
<keyword evidence="6" id="KW-0057">Aromatic amino acid biosynthesis</keyword>
<evidence type="ECO:0000256" key="3">
    <source>
        <dbReference type="ARBA" id="ARBA00022605"/>
    </source>
</evidence>
<organism evidence="11 12">
    <name type="scientific">Porphyromonas levii</name>
    <dbReference type="NCBI Taxonomy" id="28114"/>
    <lineage>
        <taxon>Bacteria</taxon>
        <taxon>Pseudomonadati</taxon>
        <taxon>Bacteroidota</taxon>
        <taxon>Bacteroidia</taxon>
        <taxon>Bacteroidales</taxon>
        <taxon>Porphyromonadaceae</taxon>
        <taxon>Porphyromonas</taxon>
    </lineage>
</organism>
<dbReference type="GO" id="GO:0046872">
    <property type="term" value="F:metal ion binding"/>
    <property type="evidence" value="ECO:0007669"/>
    <property type="project" value="UniProtKB-KW"/>
</dbReference>
<dbReference type="PANTHER" id="PTHR43622">
    <property type="entry name" value="3-DEHYDROQUINATE SYNTHASE"/>
    <property type="match status" value="1"/>
</dbReference>
<evidence type="ECO:0000256" key="8">
    <source>
        <dbReference type="ARBA" id="ARBA00023285"/>
    </source>
</evidence>
<dbReference type="Proteomes" id="UP000297225">
    <property type="component" value="Unassembled WGS sequence"/>
</dbReference>
<evidence type="ECO:0000313" key="11">
    <source>
        <dbReference type="EMBL" id="TFH95969.1"/>
    </source>
</evidence>
<keyword evidence="8" id="KW-0170">Cobalt</keyword>
<feature type="domain" description="3-dehydroquinate synthase C-terminal" evidence="10">
    <location>
        <begin position="169"/>
        <end position="305"/>
    </location>
</feature>
<evidence type="ECO:0000313" key="12">
    <source>
        <dbReference type="Proteomes" id="UP000297225"/>
    </source>
</evidence>
<evidence type="ECO:0000256" key="4">
    <source>
        <dbReference type="ARBA" id="ARBA00022723"/>
    </source>
</evidence>
<dbReference type="PANTHER" id="PTHR43622:SF7">
    <property type="entry name" value="3-DEHYDROQUINATE SYNTHASE, CHLOROPLASTIC"/>
    <property type="match status" value="1"/>
</dbReference>
<dbReference type="GO" id="GO:0003856">
    <property type="term" value="F:3-dehydroquinate synthase activity"/>
    <property type="evidence" value="ECO:0007669"/>
    <property type="project" value="TreeGrafter"/>
</dbReference>
<evidence type="ECO:0000256" key="1">
    <source>
        <dbReference type="ARBA" id="ARBA00001911"/>
    </source>
</evidence>
<dbReference type="AlphaFoldDB" id="A0A4Y8WQ38"/>
<dbReference type="Pfam" id="PF01761">
    <property type="entry name" value="DHQ_synthase"/>
    <property type="match status" value="1"/>
</dbReference>
<reference evidence="11 12" key="1">
    <citation type="submission" date="2019-03" db="EMBL/GenBank/DDBJ databases">
        <title>Porphyromonas levii Isolated from the Uterus of Dairy Cows.</title>
        <authorList>
            <person name="Francis A.M."/>
        </authorList>
    </citation>
    <scope>NUCLEOTIDE SEQUENCE [LARGE SCALE GENOMIC DNA]</scope>
    <source>
        <strain evidence="11 12">AF5678</strain>
    </source>
</reference>
<dbReference type="Gene3D" id="3.40.50.1970">
    <property type="match status" value="1"/>
</dbReference>
<proteinExistence type="predicted"/>
<dbReference type="SUPFAM" id="SSF56796">
    <property type="entry name" value="Dehydroquinate synthase-like"/>
    <property type="match status" value="1"/>
</dbReference>
<keyword evidence="5" id="KW-0520">NAD</keyword>
<sequence>MDYKRVAVEIAILDIEDVAQRLSELASSHRVGLLVDETTMELCYPLIANEEVDLLVVPEGEEGKQLEVAQYLWQSLLELGYTRQDYLVTLGGGAISDLGGFVASTYMRGLHLVHIPTTLLGMIDASIGGKTAIDFGGARNMVGTFYEAEKVWVSLAFLESLPERELVSGLGELLKYGLLMDRDSLKEVLSLEELSPQLLSRVMQFKLDIVGEDLFDTGKRAQLNLGHTFSHAIEALSLERGHSVPHGIGVAAGIVVALYICYKWHGLAEKLLTSVARAVKEQFPIVSFDCDDYEALWLLALKDKKRVEDGILSMVLLHGVGDAFVGKVSRKQWEEALDFYRDYMG</sequence>
<dbReference type="EMBL" id="SPNC01000032">
    <property type="protein sequence ID" value="TFH95969.1"/>
    <property type="molecule type" value="Genomic_DNA"/>
</dbReference>
<name>A0A4Y8WQ38_9PORP</name>
<evidence type="ECO:0000259" key="10">
    <source>
        <dbReference type="Pfam" id="PF24621"/>
    </source>
</evidence>
<evidence type="ECO:0000259" key="9">
    <source>
        <dbReference type="Pfam" id="PF01761"/>
    </source>
</evidence>
<comment type="cofactor">
    <cofactor evidence="2">
        <name>Co(2+)</name>
        <dbReference type="ChEBI" id="CHEBI:48828"/>
    </cofactor>
</comment>
<comment type="caution">
    <text evidence="11">The sequence shown here is derived from an EMBL/GenBank/DDBJ whole genome shotgun (WGS) entry which is preliminary data.</text>
</comment>
<dbReference type="GO" id="GO:0008652">
    <property type="term" value="P:amino acid biosynthetic process"/>
    <property type="evidence" value="ECO:0007669"/>
    <property type="project" value="UniProtKB-KW"/>
</dbReference>
<accession>A0A4Y8WQ38</accession>
<evidence type="ECO:0000256" key="5">
    <source>
        <dbReference type="ARBA" id="ARBA00023027"/>
    </source>
</evidence>
<keyword evidence="3" id="KW-0028">Amino-acid biosynthesis</keyword>
<evidence type="ECO:0000256" key="7">
    <source>
        <dbReference type="ARBA" id="ARBA00023239"/>
    </source>
</evidence>
<dbReference type="Pfam" id="PF24621">
    <property type="entry name" value="DHQS_C"/>
    <property type="match status" value="1"/>
</dbReference>
<dbReference type="InterPro" id="IPR030960">
    <property type="entry name" value="DHQS/DOIS_N"/>
</dbReference>
<protein>
    <submittedName>
        <fullName evidence="11">3-dehydroquinate synthase</fullName>
    </submittedName>
</protein>
<comment type="cofactor">
    <cofactor evidence="1">
        <name>NAD(+)</name>
        <dbReference type="ChEBI" id="CHEBI:57540"/>
    </cofactor>
</comment>
<keyword evidence="12" id="KW-1185">Reference proteome</keyword>
<dbReference type="CDD" id="cd08195">
    <property type="entry name" value="DHQS"/>
    <property type="match status" value="1"/>
</dbReference>
<dbReference type="InterPro" id="IPR056179">
    <property type="entry name" value="DHQS_C"/>
</dbReference>
<dbReference type="STRING" id="1122973.GCA_000379925_01488"/>
<dbReference type="GO" id="GO:0009073">
    <property type="term" value="P:aromatic amino acid family biosynthetic process"/>
    <property type="evidence" value="ECO:0007669"/>
    <property type="project" value="UniProtKB-KW"/>
</dbReference>
<keyword evidence="4" id="KW-0479">Metal-binding</keyword>
<dbReference type="RefSeq" id="WP_134849294.1">
    <property type="nucleotide sequence ID" value="NZ_CP197400.1"/>
</dbReference>
<dbReference type="OrthoDB" id="9806583at2"/>
<dbReference type="Gene3D" id="1.20.1090.10">
    <property type="entry name" value="Dehydroquinate synthase-like - alpha domain"/>
    <property type="match status" value="1"/>
</dbReference>
<keyword evidence="7" id="KW-0456">Lyase</keyword>
<dbReference type="InterPro" id="IPR030963">
    <property type="entry name" value="DHQ_synth_fam"/>
</dbReference>
<gene>
    <name evidence="11" type="ORF">E4P47_03280</name>
</gene>
<dbReference type="InterPro" id="IPR050071">
    <property type="entry name" value="Dehydroquinate_synthase"/>
</dbReference>
<evidence type="ECO:0000256" key="2">
    <source>
        <dbReference type="ARBA" id="ARBA00001941"/>
    </source>
</evidence>
<evidence type="ECO:0000256" key="6">
    <source>
        <dbReference type="ARBA" id="ARBA00023141"/>
    </source>
</evidence>